<dbReference type="InterPro" id="IPR046358">
    <property type="entry name" value="Flagellin_C"/>
</dbReference>
<dbReference type="Gene3D" id="6.10.10.10">
    <property type="entry name" value="Flagellar export chaperone, C-terminal domain"/>
    <property type="match status" value="1"/>
</dbReference>
<dbReference type="Proteomes" id="UP001223420">
    <property type="component" value="Unassembled WGS sequence"/>
</dbReference>
<evidence type="ECO:0000259" key="5">
    <source>
        <dbReference type="Pfam" id="PF00700"/>
    </source>
</evidence>
<dbReference type="RefSeq" id="WP_230367151.1">
    <property type="nucleotide sequence ID" value="NZ_JAJALK010000009.1"/>
</dbReference>
<comment type="similarity">
    <text evidence="1 3">Belongs to the bacterial flagellin family.</text>
</comment>
<keyword evidence="6" id="KW-0966">Cell projection</keyword>
<keyword evidence="2 3" id="KW-0975">Bacterial flagellum</keyword>
<dbReference type="PANTHER" id="PTHR42792">
    <property type="entry name" value="FLAGELLIN"/>
    <property type="match status" value="1"/>
</dbReference>
<dbReference type="GO" id="GO:0009288">
    <property type="term" value="C:bacterial-type flagellum"/>
    <property type="evidence" value="ECO:0007669"/>
    <property type="project" value="UniProtKB-SubCell"/>
</dbReference>
<accession>A0AAJ1TQU4</accession>
<reference evidence="6" key="1">
    <citation type="submission" date="2023-07" db="EMBL/GenBank/DDBJ databases">
        <title>Genomic Encyclopedia of Type Strains, Phase IV (KMG-IV): sequencing the most valuable type-strain genomes for metagenomic binning, comparative biology and taxonomic classification.</title>
        <authorList>
            <person name="Goeker M."/>
        </authorList>
    </citation>
    <scope>NUCLEOTIDE SEQUENCE</scope>
    <source>
        <strain evidence="6">DSM 19569</strain>
    </source>
</reference>
<dbReference type="AlphaFoldDB" id="A0AAJ1TQU4"/>
<sequence length="391" mass="40785">MSSLLTNTAAMTALTTLKTTNQSLETTSNRVATGQKVATAADNAAYWSIATTIRADTGSLNAVKDSIGLGLSSVNAAINGLENAKNTFQSLKDRLTAAKNPTVDRLKIQTEISAKQTDLKTYAESATVNGEAWLSTDSSAGTYTAERKIVASFSRVQGQISVGTVTVNVDETKLYDAATPTGGTAGVGATGGADLDSYNSAKANWAKAEKDWIGANKGSTAAVAAYASAQADWASAQSTWTAAKKAANDGVTQGTDSTGGIFNKQYAVFGEDNDGLKKAYLVSVDTIDVSGISNNDLSKLNAYINAADKVLGDITTVATKLGAIQSQIQSQSNYVDSLIKVNDKSVGILVDADMEEESTKLKALQVQQQLGVQALTIANTTTQQILSLFRS</sequence>
<dbReference type="InterPro" id="IPR042187">
    <property type="entry name" value="Flagellin_C_sub2"/>
</dbReference>
<evidence type="ECO:0000256" key="2">
    <source>
        <dbReference type="ARBA" id="ARBA00023143"/>
    </source>
</evidence>
<dbReference type="Gene3D" id="1.20.1330.10">
    <property type="entry name" value="f41 fragment of flagellin, N-terminal domain"/>
    <property type="match status" value="1"/>
</dbReference>
<dbReference type="Pfam" id="PF00669">
    <property type="entry name" value="Flagellin_N"/>
    <property type="match status" value="1"/>
</dbReference>
<feature type="domain" description="Flagellin C-terminal" evidence="5">
    <location>
        <begin position="305"/>
        <end position="389"/>
    </location>
</feature>
<dbReference type="GO" id="GO:0005576">
    <property type="term" value="C:extracellular region"/>
    <property type="evidence" value="ECO:0007669"/>
    <property type="project" value="UniProtKB-SubCell"/>
</dbReference>
<evidence type="ECO:0000256" key="1">
    <source>
        <dbReference type="ARBA" id="ARBA00005709"/>
    </source>
</evidence>
<keyword evidence="6" id="KW-0282">Flagellum</keyword>
<protein>
    <recommendedName>
        <fullName evidence="3">Flagellin</fullName>
    </recommendedName>
</protein>
<dbReference type="InterPro" id="IPR001492">
    <property type="entry name" value="Flagellin"/>
</dbReference>
<comment type="subcellular location">
    <subcellularLocation>
        <location evidence="3">Secreted</location>
    </subcellularLocation>
    <subcellularLocation>
        <location evidence="3">Bacterial flagellum</location>
    </subcellularLocation>
</comment>
<evidence type="ECO:0000259" key="4">
    <source>
        <dbReference type="Pfam" id="PF00669"/>
    </source>
</evidence>
<name>A0AAJ1TQU4_9HYPH</name>
<comment type="function">
    <text evidence="3">Flagellin is the subunit protein which polymerizes to form the filaments of bacterial flagella.</text>
</comment>
<dbReference type="SUPFAM" id="SSF64518">
    <property type="entry name" value="Phase 1 flagellin"/>
    <property type="match status" value="1"/>
</dbReference>
<proteinExistence type="inferred from homology"/>
<evidence type="ECO:0000256" key="3">
    <source>
        <dbReference type="RuleBase" id="RU362073"/>
    </source>
</evidence>
<gene>
    <name evidence="6" type="ORF">QO001_004350</name>
</gene>
<dbReference type="PANTHER" id="PTHR42792:SF2">
    <property type="entry name" value="FLAGELLIN"/>
    <property type="match status" value="1"/>
</dbReference>
<dbReference type="Pfam" id="PF00700">
    <property type="entry name" value="Flagellin_C"/>
    <property type="match status" value="1"/>
</dbReference>
<dbReference type="InterPro" id="IPR001029">
    <property type="entry name" value="Flagellin_N"/>
</dbReference>
<comment type="caution">
    <text evidence="6">The sequence shown here is derived from an EMBL/GenBank/DDBJ whole genome shotgun (WGS) entry which is preliminary data.</text>
</comment>
<keyword evidence="3" id="KW-0964">Secreted</keyword>
<organism evidence="6 7">
    <name type="scientific">Methylobacterium brachiatum</name>
    <dbReference type="NCBI Taxonomy" id="269660"/>
    <lineage>
        <taxon>Bacteria</taxon>
        <taxon>Pseudomonadati</taxon>
        <taxon>Pseudomonadota</taxon>
        <taxon>Alphaproteobacteria</taxon>
        <taxon>Hyphomicrobiales</taxon>
        <taxon>Methylobacteriaceae</taxon>
        <taxon>Methylobacterium</taxon>
    </lineage>
</organism>
<keyword evidence="6" id="KW-0969">Cilium</keyword>
<feature type="domain" description="Flagellin N-terminal" evidence="4">
    <location>
        <begin position="6"/>
        <end position="136"/>
    </location>
</feature>
<evidence type="ECO:0000313" key="6">
    <source>
        <dbReference type="EMBL" id="MDQ0545407.1"/>
    </source>
</evidence>
<dbReference type="EMBL" id="JAUSWL010000008">
    <property type="protein sequence ID" value="MDQ0545407.1"/>
    <property type="molecule type" value="Genomic_DNA"/>
</dbReference>
<dbReference type="GO" id="GO:0005198">
    <property type="term" value="F:structural molecule activity"/>
    <property type="evidence" value="ECO:0007669"/>
    <property type="project" value="UniProtKB-UniRule"/>
</dbReference>
<evidence type="ECO:0000313" key="7">
    <source>
        <dbReference type="Proteomes" id="UP001223420"/>
    </source>
</evidence>